<reference evidence="3 4" key="1">
    <citation type="submission" date="2019-10" db="EMBL/GenBank/DDBJ databases">
        <authorList>
            <person name="Palmer J.M."/>
        </authorList>
    </citation>
    <scope>NUCLEOTIDE SEQUENCE [LARGE SCALE GENOMIC DNA]</scope>
    <source>
        <strain evidence="3 4">TWF718</strain>
    </source>
</reference>
<protein>
    <submittedName>
        <fullName evidence="3">Uncharacterized protein</fullName>
    </submittedName>
</protein>
<sequence length="220" mass="23430">MRDTVKMKVSKIALIAIAYACSSSALPIANGASGNIKRQTSEIIVPITHGTAFAGHDISSDNVPTSTTPPAPSSTPIIIPIVSPSASLPSDFGGTINSSEPSKPGGIPPGVRSPLAFKLGRKGTQGQQLKEEVLTDPFVKLSDEKRKFLEKVPDTIWDQITLQAPGTFEKQLDDLVFESKTPNALVPLLAARNSGDFPFRGVDMVWSDTKECSVYPLDAI</sequence>
<evidence type="ECO:0000256" key="1">
    <source>
        <dbReference type="SAM" id="MobiDB-lite"/>
    </source>
</evidence>
<accession>A0AAN8RNL3</accession>
<keyword evidence="4" id="KW-1185">Reference proteome</keyword>
<comment type="caution">
    <text evidence="3">The sequence shown here is derived from an EMBL/GenBank/DDBJ whole genome shotgun (WGS) entry which is preliminary data.</text>
</comment>
<gene>
    <name evidence="3" type="ORF">TWF718_001846</name>
</gene>
<feature type="region of interest" description="Disordered" evidence="1">
    <location>
        <begin position="90"/>
        <end position="112"/>
    </location>
</feature>
<feature type="signal peptide" evidence="2">
    <location>
        <begin position="1"/>
        <end position="25"/>
    </location>
</feature>
<feature type="chain" id="PRO_5042823929" evidence="2">
    <location>
        <begin position="26"/>
        <end position="220"/>
    </location>
</feature>
<evidence type="ECO:0000256" key="2">
    <source>
        <dbReference type="SAM" id="SignalP"/>
    </source>
</evidence>
<proteinExistence type="predicted"/>
<name>A0AAN8RNL3_9PEZI</name>
<organism evidence="3 4">
    <name type="scientific">Orbilia javanica</name>
    <dbReference type="NCBI Taxonomy" id="47235"/>
    <lineage>
        <taxon>Eukaryota</taxon>
        <taxon>Fungi</taxon>
        <taxon>Dikarya</taxon>
        <taxon>Ascomycota</taxon>
        <taxon>Pezizomycotina</taxon>
        <taxon>Orbiliomycetes</taxon>
        <taxon>Orbiliales</taxon>
        <taxon>Orbiliaceae</taxon>
        <taxon>Orbilia</taxon>
    </lineage>
</organism>
<dbReference type="Proteomes" id="UP001313282">
    <property type="component" value="Unassembled WGS sequence"/>
</dbReference>
<dbReference type="EMBL" id="JAVHNR010000001">
    <property type="protein sequence ID" value="KAK6357537.1"/>
    <property type="molecule type" value="Genomic_DNA"/>
</dbReference>
<keyword evidence="2" id="KW-0732">Signal</keyword>
<evidence type="ECO:0000313" key="3">
    <source>
        <dbReference type="EMBL" id="KAK6357537.1"/>
    </source>
</evidence>
<evidence type="ECO:0000313" key="4">
    <source>
        <dbReference type="Proteomes" id="UP001313282"/>
    </source>
</evidence>
<dbReference type="AlphaFoldDB" id="A0AAN8RNL3"/>